<evidence type="ECO:0000313" key="3">
    <source>
        <dbReference type="EMBL" id="EFH87573.1"/>
    </source>
</evidence>
<dbReference type="InParanoid" id="D6TPY8"/>
<dbReference type="Gene3D" id="2.30.110.10">
    <property type="entry name" value="Electron Transport, Fmn-binding Protein, Chain A"/>
    <property type="match status" value="1"/>
</dbReference>
<name>D6TPY8_KTERA</name>
<dbReference type="GO" id="GO:0006208">
    <property type="term" value="P:pyrimidine nucleobase catabolic process"/>
    <property type="evidence" value="ECO:0007669"/>
    <property type="project" value="TreeGrafter"/>
</dbReference>
<dbReference type="Proteomes" id="UP000004508">
    <property type="component" value="Unassembled WGS sequence"/>
</dbReference>
<dbReference type="Pfam" id="PF01613">
    <property type="entry name" value="Flavin_Reduct"/>
    <property type="match status" value="1"/>
</dbReference>
<dbReference type="InterPro" id="IPR050268">
    <property type="entry name" value="NADH-dep_flavin_reductase"/>
</dbReference>
<dbReference type="InterPro" id="IPR012349">
    <property type="entry name" value="Split_barrel_FMN-bd"/>
</dbReference>
<proteinExistence type="predicted"/>
<dbReference type="PANTHER" id="PTHR30466">
    <property type="entry name" value="FLAVIN REDUCTASE"/>
    <property type="match status" value="1"/>
</dbReference>
<dbReference type="RefSeq" id="WP_007912860.1">
    <property type="nucleotide sequence ID" value="NZ_ADVG01000002.1"/>
</dbReference>
<dbReference type="OrthoDB" id="9792858at2"/>
<organism evidence="3 4">
    <name type="scientific">Ktedonobacter racemifer DSM 44963</name>
    <dbReference type="NCBI Taxonomy" id="485913"/>
    <lineage>
        <taxon>Bacteria</taxon>
        <taxon>Bacillati</taxon>
        <taxon>Chloroflexota</taxon>
        <taxon>Ktedonobacteria</taxon>
        <taxon>Ktedonobacterales</taxon>
        <taxon>Ktedonobacteraceae</taxon>
        <taxon>Ktedonobacter</taxon>
    </lineage>
</organism>
<dbReference type="EMBL" id="ADVG01000002">
    <property type="protein sequence ID" value="EFH87573.1"/>
    <property type="molecule type" value="Genomic_DNA"/>
</dbReference>
<dbReference type="InterPro" id="IPR002563">
    <property type="entry name" value="Flavin_Rdtase-like_dom"/>
</dbReference>
<dbReference type="SMART" id="SM00903">
    <property type="entry name" value="Flavin_Reduct"/>
    <property type="match status" value="1"/>
</dbReference>
<keyword evidence="4" id="KW-1185">Reference proteome</keyword>
<evidence type="ECO:0000313" key="4">
    <source>
        <dbReference type="Proteomes" id="UP000004508"/>
    </source>
</evidence>
<dbReference type="GO" id="GO:0042602">
    <property type="term" value="F:riboflavin reductase (NADPH) activity"/>
    <property type="evidence" value="ECO:0007669"/>
    <property type="project" value="TreeGrafter"/>
</dbReference>
<dbReference type="AlphaFoldDB" id="D6TPY8"/>
<evidence type="ECO:0000256" key="1">
    <source>
        <dbReference type="ARBA" id="ARBA00023002"/>
    </source>
</evidence>
<sequence length="146" mass="15791">MEQAASKTHHNESRLVDQERFRGVMSRFASGVSIITTRNAGVDYGLTASAVTSLSLLLICLNKASNTRDAIAEAQAFAVNILREDQSELARRFATSQPGKFEGQNISYGELGVPLLDNMLATMECRVVEIVSGGTHSIFLAEVQTA</sequence>
<comment type="caution">
    <text evidence="3">The sequence shown here is derived from an EMBL/GenBank/DDBJ whole genome shotgun (WGS) entry which is preliminary data.</text>
</comment>
<evidence type="ECO:0000259" key="2">
    <source>
        <dbReference type="SMART" id="SM00903"/>
    </source>
</evidence>
<dbReference type="GO" id="GO:0010181">
    <property type="term" value="F:FMN binding"/>
    <property type="evidence" value="ECO:0007669"/>
    <property type="project" value="InterPro"/>
</dbReference>
<gene>
    <name evidence="3" type="ORF">Krac_8912</name>
</gene>
<dbReference type="SUPFAM" id="SSF50475">
    <property type="entry name" value="FMN-binding split barrel"/>
    <property type="match status" value="1"/>
</dbReference>
<accession>D6TPY8</accession>
<dbReference type="PANTHER" id="PTHR30466:SF1">
    <property type="entry name" value="FMN REDUCTASE (NADH) RUTF"/>
    <property type="match status" value="1"/>
</dbReference>
<reference evidence="3 4" key="1">
    <citation type="journal article" date="2011" name="Stand. Genomic Sci.">
        <title>Non-contiguous finished genome sequence and contextual data of the filamentous soil bacterium Ktedonobacter racemifer type strain (SOSP1-21).</title>
        <authorList>
            <person name="Chang Y.J."/>
            <person name="Land M."/>
            <person name="Hauser L."/>
            <person name="Chertkov O."/>
            <person name="Del Rio T.G."/>
            <person name="Nolan M."/>
            <person name="Copeland A."/>
            <person name="Tice H."/>
            <person name="Cheng J.F."/>
            <person name="Lucas S."/>
            <person name="Han C."/>
            <person name="Goodwin L."/>
            <person name="Pitluck S."/>
            <person name="Ivanova N."/>
            <person name="Ovchinikova G."/>
            <person name="Pati A."/>
            <person name="Chen A."/>
            <person name="Palaniappan K."/>
            <person name="Mavromatis K."/>
            <person name="Liolios K."/>
            <person name="Brettin T."/>
            <person name="Fiebig A."/>
            <person name="Rohde M."/>
            <person name="Abt B."/>
            <person name="Goker M."/>
            <person name="Detter J.C."/>
            <person name="Woyke T."/>
            <person name="Bristow J."/>
            <person name="Eisen J.A."/>
            <person name="Markowitz V."/>
            <person name="Hugenholtz P."/>
            <person name="Kyrpides N.C."/>
            <person name="Klenk H.P."/>
            <person name="Lapidus A."/>
        </authorList>
    </citation>
    <scope>NUCLEOTIDE SEQUENCE [LARGE SCALE GENOMIC DNA]</scope>
    <source>
        <strain evidence="4">DSM 44963</strain>
    </source>
</reference>
<keyword evidence="1" id="KW-0560">Oxidoreductase</keyword>
<dbReference type="STRING" id="485913.Krac_8912"/>
<dbReference type="eggNOG" id="COG1853">
    <property type="taxonomic scope" value="Bacteria"/>
</dbReference>
<protein>
    <submittedName>
        <fullName evidence="3">Flavin reductase domain protein FMN-binding</fullName>
    </submittedName>
</protein>
<feature type="domain" description="Flavin reductase like" evidence="2">
    <location>
        <begin position="25"/>
        <end position="146"/>
    </location>
</feature>